<dbReference type="Proteomes" id="UP000319576">
    <property type="component" value="Chromosome"/>
</dbReference>
<evidence type="ECO:0000313" key="3">
    <source>
        <dbReference type="Proteomes" id="UP000319576"/>
    </source>
</evidence>
<dbReference type="AlphaFoldDB" id="A0A517Y026"/>
<accession>A0A517Y026</accession>
<organism evidence="2 3">
    <name type="scientific">Urbifossiella limnaea</name>
    <dbReference type="NCBI Taxonomy" id="2528023"/>
    <lineage>
        <taxon>Bacteria</taxon>
        <taxon>Pseudomonadati</taxon>
        <taxon>Planctomycetota</taxon>
        <taxon>Planctomycetia</taxon>
        <taxon>Gemmatales</taxon>
        <taxon>Gemmataceae</taxon>
        <taxon>Urbifossiella</taxon>
    </lineage>
</organism>
<dbReference type="OrthoDB" id="280343at2"/>
<feature type="region of interest" description="Disordered" evidence="1">
    <location>
        <begin position="89"/>
        <end position="108"/>
    </location>
</feature>
<name>A0A517Y026_9BACT</name>
<evidence type="ECO:0000256" key="1">
    <source>
        <dbReference type="SAM" id="MobiDB-lite"/>
    </source>
</evidence>
<dbReference type="PROSITE" id="PS51257">
    <property type="entry name" value="PROKAR_LIPOPROTEIN"/>
    <property type="match status" value="1"/>
</dbReference>
<proteinExistence type="predicted"/>
<dbReference type="RefSeq" id="WP_145243196.1">
    <property type="nucleotide sequence ID" value="NZ_CP036273.1"/>
</dbReference>
<keyword evidence="3" id="KW-1185">Reference proteome</keyword>
<reference evidence="2 3" key="1">
    <citation type="submission" date="2019-02" db="EMBL/GenBank/DDBJ databases">
        <title>Deep-cultivation of Planctomycetes and their phenomic and genomic characterization uncovers novel biology.</title>
        <authorList>
            <person name="Wiegand S."/>
            <person name="Jogler M."/>
            <person name="Boedeker C."/>
            <person name="Pinto D."/>
            <person name="Vollmers J."/>
            <person name="Rivas-Marin E."/>
            <person name="Kohn T."/>
            <person name="Peeters S.H."/>
            <person name="Heuer A."/>
            <person name="Rast P."/>
            <person name="Oberbeckmann S."/>
            <person name="Bunk B."/>
            <person name="Jeske O."/>
            <person name="Meyerdierks A."/>
            <person name="Storesund J.E."/>
            <person name="Kallscheuer N."/>
            <person name="Luecker S."/>
            <person name="Lage O.M."/>
            <person name="Pohl T."/>
            <person name="Merkel B.J."/>
            <person name="Hornburger P."/>
            <person name="Mueller R.-W."/>
            <person name="Bruemmer F."/>
            <person name="Labrenz M."/>
            <person name="Spormann A.M."/>
            <person name="Op den Camp H."/>
            <person name="Overmann J."/>
            <person name="Amann R."/>
            <person name="Jetten M.S.M."/>
            <person name="Mascher T."/>
            <person name="Medema M.H."/>
            <person name="Devos D.P."/>
            <person name="Kaster A.-K."/>
            <person name="Ovreas L."/>
            <person name="Rohde M."/>
            <person name="Galperin M.Y."/>
            <person name="Jogler C."/>
        </authorList>
    </citation>
    <scope>NUCLEOTIDE SEQUENCE [LARGE SCALE GENOMIC DNA]</scope>
    <source>
        <strain evidence="2 3">ETA_A1</strain>
    </source>
</reference>
<dbReference type="KEGG" id="uli:ETAA1_50840"/>
<gene>
    <name evidence="2" type="ORF">ETAA1_50840</name>
</gene>
<evidence type="ECO:0000313" key="2">
    <source>
        <dbReference type="EMBL" id="QDU23093.1"/>
    </source>
</evidence>
<evidence type="ECO:0008006" key="4">
    <source>
        <dbReference type="Google" id="ProtNLM"/>
    </source>
</evidence>
<dbReference type="EMBL" id="CP036273">
    <property type="protein sequence ID" value="QDU23093.1"/>
    <property type="molecule type" value="Genomic_DNA"/>
</dbReference>
<protein>
    <recommendedName>
        <fullName evidence="4">DUF2141 domain-containing protein</fullName>
    </recommendedName>
</protein>
<sequence length="140" mass="14334">MPRLFVALVSALVVVGCGSSDGKEAVSGAITLKAKAFPDGGLVTFEPLENQGTAAPSVVTGGKYDIPRQNGLKPGRYRVWMTAGDGKTAVNPVDSDQPPGPGGGANIVSKDVVPAAWGRDSKQEVTVKAGGPNVFNFDIP</sequence>